<feature type="domain" description="MaoC-like" evidence="2">
    <location>
        <begin position="221"/>
        <end position="293"/>
    </location>
</feature>
<dbReference type="Proteomes" id="UP001321475">
    <property type="component" value="Chromosome"/>
</dbReference>
<dbReference type="SUPFAM" id="SSF54637">
    <property type="entry name" value="Thioesterase/thiol ester dehydrase-isomerase"/>
    <property type="match status" value="2"/>
</dbReference>
<evidence type="ECO:0000313" key="3">
    <source>
        <dbReference type="EMBL" id="BDZ41574.1"/>
    </source>
</evidence>
<evidence type="ECO:0000256" key="1">
    <source>
        <dbReference type="ARBA" id="ARBA00005254"/>
    </source>
</evidence>
<accession>A0ABN6X9Z7</accession>
<organism evidence="3 4">
    <name type="scientific">Paraoerskovia sediminicola</name>
    <dbReference type="NCBI Taxonomy" id="1138587"/>
    <lineage>
        <taxon>Bacteria</taxon>
        <taxon>Bacillati</taxon>
        <taxon>Actinomycetota</taxon>
        <taxon>Actinomycetes</taxon>
        <taxon>Micrococcales</taxon>
        <taxon>Cellulomonadaceae</taxon>
        <taxon>Paraoerskovia</taxon>
    </lineage>
</organism>
<evidence type="ECO:0000259" key="2">
    <source>
        <dbReference type="Pfam" id="PF01575"/>
    </source>
</evidence>
<keyword evidence="4" id="KW-1185">Reference proteome</keyword>
<evidence type="ECO:0000313" key="4">
    <source>
        <dbReference type="Proteomes" id="UP001321475"/>
    </source>
</evidence>
<name>A0ABN6X9Z7_9CELL</name>
<dbReference type="InterPro" id="IPR002539">
    <property type="entry name" value="MaoC-like_dom"/>
</dbReference>
<protein>
    <recommendedName>
        <fullName evidence="2">MaoC-like domain-containing protein</fullName>
    </recommendedName>
</protein>
<proteinExistence type="inferred from homology"/>
<dbReference type="RefSeq" id="WP_286218697.1">
    <property type="nucleotide sequence ID" value="NZ_AP027729.1"/>
</dbReference>
<sequence>MTAGAPEGYRVERLAAVPGLGGLYAKGATSSARIAATRALPGSVRGGRDGSDPTLPSVALRVDHVATDLPDVADRLARYQRLVGERVGDTIPAGFLHVLGFPVATGLMTRGDFPLPLLGMVHTANSASLVRPVRLGETLAVESWAEGLRPHRRGVTVDLVTRVLVDGEPAYRGVSTYLAKGVHLGSRASDDGSAPSADRSPHAGLPFVPTGRWRLGASTGRDYAAVSGDRNPIHMSALSAKAFGFPRAIAHGMYTAARALAEVGPARGETYDWSVEFAKPVLLPSTVDVSITRGTAGDEGAAGLDRWSYTVQDSRRGRTHLRGAVTRRDRTHD</sequence>
<dbReference type="Gene3D" id="3.10.129.10">
    <property type="entry name" value="Hotdog Thioesterase"/>
    <property type="match status" value="1"/>
</dbReference>
<comment type="similarity">
    <text evidence="1">Belongs to the enoyl-CoA hydratase/isomerase family.</text>
</comment>
<dbReference type="PANTHER" id="PTHR43841:SF1">
    <property type="entry name" value="3-HYDROXYACYL-THIOESTER DEHYDRATASE X"/>
    <property type="match status" value="1"/>
</dbReference>
<dbReference type="InterPro" id="IPR029069">
    <property type="entry name" value="HotDog_dom_sf"/>
</dbReference>
<dbReference type="Pfam" id="PF01575">
    <property type="entry name" value="MaoC_dehydratas"/>
    <property type="match status" value="1"/>
</dbReference>
<dbReference type="PANTHER" id="PTHR43841">
    <property type="entry name" value="3-HYDROXYACYL-THIOESTER DEHYDRATASE HTDX-RELATED"/>
    <property type="match status" value="1"/>
</dbReference>
<dbReference type="EMBL" id="AP027729">
    <property type="protein sequence ID" value="BDZ41574.1"/>
    <property type="molecule type" value="Genomic_DNA"/>
</dbReference>
<gene>
    <name evidence="3" type="ORF">GCM10025865_08730</name>
</gene>
<reference evidence="4" key="1">
    <citation type="journal article" date="2019" name="Int. J. Syst. Evol. Microbiol.">
        <title>The Global Catalogue of Microorganisms (GCM) 10K type strain sequencing project: providing services to taxonomists for standard genome sequencing and annotation.</title>
        <authorList>
            <consortium name="The Broad Institute Genomics Platform"/>
            <consortium name="The Broad Institute Genome Sequencing Center for Infectious Disease"/>
            <person name="Wu L."/>
            <person name="Ma J."/>
        </authorList>
    </citation>
    <scope>NUCLEOTIDE SEQUENCE [LARGE SCALE GENOMIC DNA]</scope>
    <source>
        <strain evidence="4">NBRC 108565</strain>
    </source>
</reference>